<feature type="compositionally biased region" description="Basic and acidic residues" evidence="1">
    <location>
        <begin position="136"/>
        <end position="159"/>
    </location>
</feature>
<evidence type="ECO:0000313" key="3">
    <source>
        <dbReference type="Proteomes" id="UP000076154"/>
    </source>
</evidence>
<dbReference type="EMBL" id="LUEZ02000005">
    <property type="protein sequence ID" value="RDB30386.1"/>
    <property type="molecule type" value="Genomic_DNA"/>
</dbReference>
<reference evidence="2" key="1">
    <citation type="submission" date="2018-04" db="EMBL/GenBank/DDBJ databases">
        <title>Whole genome sequencing of Hypsizygus marmoreus.</title>
        <authorList>
            <person name="Choi I.-G."/>
            <person name="Min B."/>
            <person name="Kim J.-G."/>
            <person name="Kim S."/>
            <person name="Oh Y.-L."/>
            <person name="Kong W.-S."/>
            <person name="Park H."/>
            <person name="Jeong J."/>
            <person name="Song E.-S."/>
        </authorList>
    </citation>
    <scope>NUCLEOTIDE SEQUENCE [LARGE SCALE GENOMIC DNA]</scope>
    <source>
        <strain evidence="2">51987-8</strain>
    </source>
</reference>
<feature type="region of interest" description="Disordered" evidence="1">
    <location>
        <begin position="135"/>
        <end position="165"/>
    </location>
</feature>
<evidence type="ECO:0000256" key="1">
    <source>
        <dbReference type="SAM" id="MobiDB-lite"/>
    </source>
</evidence>
<name>A0A369KHI9_HYPMA</name>
<proteinExistence type="predicted"/>
<comment type="caution">
    <text evidence="2">The sequence shown here is derived from an EMBL/GenBank/DDBJ whole genome shotgun (WGS) entry which is preliminary data.</text>
</comment>
<keyword evidence="3" id="KW-1185">Reference proteome</keyword>
<dbReference type="AlphaFoldDB" id="A0A369KHI9"/>
<dbReference type="InParanoid" id="A0A369KHI9"/>
<protein>
    <submittedName>
        <fullName evidence="2">Uncharacterized protein</fullName>
    </submittedName>
</protein>
<dbReference type="Proteomes" id="UP000076154">
    <property type="component" value="Unassembled WGS sequence"/>
</dbReference>
<organism evidence="2 3">
    <name type="scientific">Hypsizygus marmoreus</name>
    <name type="common">White beech mushroom</name>
    <name type="synonym">Agaricus marmoreus</name>
    <dbReference type="NCBI Taxonomy" id="39966"/>
    <lineage>
        <taxon>Eukaryota</taxon>
        <taxon>Fungi</taxon>
        <taxon>Dikarya</taxon>
        <taxon>Basidiomycota</taxon>
        <taxon>Agaricomycotina</taxon>
        <taxon>Agaricomycetes</taxon>
        <taxon>Agaricomycetidae</taxon>
        <taxon>Agaricales</taxon>
        <taxon>Tricholomatineae</taxon>
        <taxon>Lyophyllaceae</taxon>
        <taxon>Hypsizygus</taxon>
    </lineage>
</organism>
<accession>A0A369KHI9</accession>
<evidence type="ECO:0000313" key="2">
    <source>
        <dbReference type="EMBL" id="RDB30386.1"/>
    </source>
</evidence>
<sequence>MFLHTNLMEKFLGSWIGITAYDERSLSVEVDNLLRFDRTWRIDSIRGNPETRHPSCSSTTLRAKTRISSWGQLVLKPSFFHTPTISPAAPRPPSEHPVGVFGTHPCAKPSRCQDVHTPKLMPPIRIQLGYQQGWRETSRGREMGDAEKGAQGRSARDGQGHMARLAIQNPYSRLVV</sequence>
<gene>
    <name evidence="2" type="ORF">Hypma_006992</name>
</gene>